<dbReference type="Pfam" id="PF00583">
    <property type="entry name" value="Acetyltransf_1"/>
    <property type="match status" value="1"/>
</dbReference>
<comment type="caution">
    <text evidence="4">The sequence shown here is derived from an EMBL/GenBank/DDBJ whole genome shotgun (WGS) entry which is preliminary data.</text>
</comment>
<keyword evidence="2" id="KW-0012">Acyltransferase</keyword>
<dbReference type="GO" id="GO:0016747">
    <property type="term" value="F:acyltransferase activity, transferring groups other than amino-acyl groups"/>
    <property type="evidence" value="ECO:0007669"/>
    <property type="project" value="InterPro"/>
</dbReference>
<organism evidence="4 5">
    <name type="scientific">Candidatus Levilactobacillus faecigallinarum</name>
    <dbReference type="NCBI Taxonomy" id="2838638"/>
    <lineage>
        <taxon>Bacteria</taxon>
        <taxon>Bacillati</taxon>
        <taxon>Bacillota</taxon>
        <taxon>Bacilli</taxon>
        <taxon>Lactobacillales</taxon>
        <taxon>Lactobacillaceae</taxon>
        <taxon>Levilactobacillus</taxon>
    </lineage>
</organism>
<dbReference type="SUPFAM" id="SSF55729">
    <property type="entry name" value="Acyl-CoA N-acyltransferases (Nat)"/>
    <property type="match status" value="1"/>
</dbReference>
<dbReference type="Proteomes" id="UP000886822">
    <property type="component" value="Unassembled WGS sequence"/>
</dbReference>
<sequence>MTHTLQIHPVTITDLPALQAVSRETFAATFGAANTPEDLANYLDRAYATPKLTRELNNPHSQFFFIQQDADVCGYLKVNVDDAQSEEMGPENLEVERIYVRVAYQKMGLGKQLIQLAEQLAHDAGKTRMWLGVWEHNDNARGFYAKQGFHQVGQHTFSIGGSDQTDYLLAKDL</sequence>
<evidence type="ECO:0000256" key="2">
    <source>
        <dbReference type="ARBA" id="ARBA00023315"/>
    </source>
</evidence>
<keyword evidence="1" id="KW-0808">Transferase</keyword>
<evidence type="ECO:0000313" key="5">
    <source>
        <dbReference type="Proteomes" id="UP000886822"/>
    </source>
</evidence>
<dbReference type="PROSITE" id="PS51186">
    <property type="entry name" value="GNAT"/>
    <property type="match status" value="1"/>
</dbReference>
<dbReference type="PANTHER" id="PTHR43877">
    <property type="entry name" value="AMINOALKYLPHOSPHONATE N-ACETYLTRANSFERASE-RELATED-RELATED"/>
    <property type="match status" value="1"/>
</dbReference>
<protein>
    <submittedName>
        <fullName evidence="4">GNAT family N-acetyltransferase</fullName>
    </submittedName>
</protein>
<reference evidence="4" key="1">
    <citation type="journal article" date="2021" name="PeerJ">
        <title>Extensive microbial diversity within the chicken gut microbiome revealed by metagenomics and culture.</title>
        <authorList>
            <person name="Gilroy R."/>
            <person name="Ravi A."/>
            <person name="Getino M."/>
            <person name="Pursley I."/>
            <person name="Horton D.L."/>
            <person name="Alikhan N.F."/>
            <person name="Baker D."/>
            <person name="Gharbi K."/>
            <person name="Hall N."/>
            <person name="Watson M."/>
            <person name="Adriaenssens E.M."/>
            <person name="Foster-Nyarko E."/>
            <person name="Jarju S."/>
            <person name="Secka A."/>
            <person name="Antonio M."/>
            <person name="Oren A."/>
            <person name="Chaudhuri R.R."/>
            <person name="La Ragione R."/>
            <person name="Hildebrand F."/>
            <person name="Pallen M.J."/>
        </authorList>
    </citation>
    <scope>NUCLEOTIDE SEQUENCE</scope>
    <source>
        <strain evidence="4">CHK173-259</strain>
    </source>
</reference>
<dbReference type="Gene3D" id="3.40.630.30">
    <property type="match status" value="1"/>
</dbReference>
<evidence type="ECO:0000259" key="3">
    <source>
        <dbReference type="PROSITE" id="PS51186"/>
    </source>
</evidence>
<dbReference type="AlphaFoldDB" id="A0A9D1QSD8"/>
<evidence type="ECO:0000313" key="4">
    <source>
        <dbReference type="EMBL" id="HIW72183.1"/>
    </source>
</evidence>
<evidence type="ECO:0000256" key="1">
    <source>
        <dbReference type="ARBA" id="ARBA00022679"/>
    </source>
</evidence>
<accession>A0A9D1QSD8</accession>
<proteinExistence type="predicted"/>
<dbReference type="CDD" id="cd04301">
    <property type="entry name" value="NAT_SF"/>
    <property type="match status" value="1"/>
</dbReference>
<gene>
    <name evidence="4" type="ORF">H9875_06100</name>
</gene>
<dbReference type="InterPro" id="IPR050832">
    <property type="entry name" value="Bact_Acetyltransf"/>
</dbReference>
<feature type="domain" description="N-acetyltransferase" evidence="3">
    <location>
        <begin position="5"/>
        <end position="173"/>
    </location>
</feature>
<dbReference type="EMBL" id="DXGJ01000046">
    <property type="protein sequence ID" value="HIW72183.1"/>
    <property type="molecule type" value="Genomic_DNA"/>
</dbReference>
<reference evidence="4" key="2">
    <citation type="submission" date="2021-04" db="EMBL/GenBank/DDBJ databases">
        <authorList>
            <person name="Gilroy R."/>
        </authorList>
    </citation>
    <scope>NUCLEOTIDE SEQUENCE</scope>
    <source>
        <strain evidence="4">CHK173-259</strain>
    </source>
</reference>
<dbReference type="InterPro" id="IPR016181">
    <property type="entry name" value="Acyl_CoA_acyltransferase"/>
</dbReference>
<dbReference type="InterPro" id="IPR000182">
    <property type="entry name" value="GNAT_dom"/>
</dbReference>
<name>A0A9D1QSD8_9LACO</name>